<sequence length="90" mass="9836">MLPPSTDARIQESHYSSPSPPKESQHPFFTSVAPGSDRVALLICSGDYISPVGAGDLNLERLLLIDTMHSLFWEGGRSPVLEKLTLQLSE</sequence>
<feature type="non-terminal residue" evidence="2">
    <location>
        <position position="1"/>
    </location>
</feature>
<dbReference type="AlphaFoldDB" id="A0A5J9URD8"/>
<evidence type="ECO:0000313" key="2">
    <source>
        <dbReference type="EMBL" id="TVU26372.1"/>
    </source>
</evidence>
<name>A0A5J9URD8_9POAL</name>
<feature type="region of interest" description="Disordered" evidence="1">
    <location>
        <begin position="1"/>
        <end position="30"/>
    </location>
</feature>
<accession>A0A5J9URD8</accession>
<comment type="caution">
    <text evidence="2">The sequence shown here is derived from an EMBL/GenBank/DDBJ whole genome shotgun (WGS) entry which is preliminary data.</text>
</comment>
<reference evidence="2 3" key="1">
    <citation type="journal article" date="2019" name="Sci. Rep.">
        <title>A high-quality genome of Eragrostis curvula grass provides insights into Poaceae evolution and supports new strategies to enhance forage quality.</title>
        <authorList>
            <person name="Carballo J."/>
            <person name="Santos B.A.C.M."/>
            <person name="Zappacosta D."/>
            <person name="Garbus I."/>
            <person name="Selva J.P."/>
            <person name="Gallo C.A."/>
            <person name="Diaz A."/>
            <person name="Albertini E."/>
            <person name="Caccamo M."/>
            <person name="Echenique V."/>
        </authorList>
    </citation>
    <scope>NUCLEOTIDE SEQUENCE [LARGE SCALE GENOMIC DNA]</scope>
    <source>
        <strain evidence="3">cv. Victoria</strain>
        <tissue evidence="2">Leaf</tissue>
    </source>
</reference>
<organism evidence="2 3">
    <name type="scientific">Eragrostis curvula</name>
    <name type="common">weeping love grass</name>
    <dbReference type="NCBI Taxonomy" id="38414"/>
    <lineage>
        <taxon>Eukaryota</taxon>
        <taxon>Viridiplantae</taxon>
        <taxon>Streptophyta</taxon>
        <taxon>Embryophyta</taxon>
        <taxon>Tracheophyta</taxon>
        <taxon>Spermatophyta</taxon>
        <taxon>Magnoliopsida</taxon>
        <taxon>Liliopsida</taxon>
        <taxon>Poales</taxon>
        <taxon>Poaceae</taxon>
        <taxon>PACMAD clade</taxon>
        <taxon>Chloridoideae</taxon>
        <taxon>Eragrostideae</taxon>
        <taxon>Eragrostidinae</taxon>
        <taxon>Eragrostis</taxon>
    </lineage>
</organism>
<feature type="non-terminal residue" evidence="2">
    <location>
        <position position="90"/>
    </location>
</feature>
<evidence type="ECO:0000313" key="3">
    <source>
        <dbReference type="Proteomes" id="UP000324897"/>
    </source>
</evidence>
<gene>
    <name evidence="2" type="ORF">EJB05_28915</name>
</gene>
<dbReference type="EMBL" id="RWGY01000013">
    <property type="protein sequence ID" value="TVU26372.1"/>
    <property type="molecule type" value="Genomic_DNA"/>
</dbReference>
<dbReference type="Proteomes" id="UP000324897">
    <property type="component" value="Chromosome 2"/>
</dbReference>
<keyword evidence="3" id="KW-1185">Reference proteome</keyword>
<dbReference type="Gramene" id="TVU26372">
    <property type="protein sequence ID" value="TVU26372"/>
    <property type="gene ID" value="EJB05_28915"/>
</dbReference>
<proteinExistence type="predicted"/>
<protein>
    <submittedName>
        <fullName evidence="2">Uncharacterized protein</fullName>
    </submittedName>
</protein>
<evidence type="ECO:0000256" key="1">
    <source>
        <dbReference type="SAM" id="MobiDB-lite"/>
    </source>
</evidence>